<sequence length="1338" mass="144361">MSESAPVDGLDLMVTSEQDVKKDAGVSVPVESATENTTQMSKETELPLTTSDKNQITPESDTVNTPAIEPSSSVLSTHPPAPSSLPANTLQPPSATAPTPSPAKRRPKPPTKGILKPPPAPAKPTLGNRLRDIVGGAVNTAVGTTTRLFDQNEESGIAGPSSPSGLNGQPSSSGLQPTNSAPGGTLASISGRLAGLGLSRFVVNATGQGGLPSNNTTPTGSPFPSRSISLPETGSPMIIANGPNGNIVMTEKSRQKQPLKRATFVLPSLSITYPISSQGEPWSTKVIEDRKRIESNHKLLLSSSCGPQYWTSQRLVTLYESACRGREERPRVGIVRALETIPSPPKLRYIHLTLRPVDHTTIGIALPPGSPNNLDVPFTRYSAESFSDVLSAEWGLMELRLENGVLETEDSMKPILHSLLISGTLPSLSLSGNKKIKAGGWRLLAVFLKRARSLRYIDLSDTTWDKKGIEYLVQALTSSRIKPLESTPNLGASPDPSTQPEGQDKLENGLDDAQQESNESEKISINAYGSFIPPAPLLKENDENRTPAAVQTLRLDGCALRANVMETLAQGVRTSDLKNISLRRNRIGPLGAVALALMIRDYPDSAMTMSALSPGLSTTSTTQSPLLPSENTASPNPSTSTPLPYAARTRKPQPDLPNDERDLPPIPLVVSSATGGITSRTVPEGYKPPPPPKHPLVMPGGGNSAMQDSGNFTVTQTTAEGKMSSAELGGASMALQRSVRALDGVERIGRLLTLDLKSNEIKNGVNYIAQVLKRNRTLKVLNLSDNKIETSGLVALAEALKYNSTLETLDLSSNPCCGPNGEGIAALRTAFTVNNSLKRLFLSDTGLTTDGAISLAEFLPETKSLLHLDLTNNPNIDTAGVLAISVGLKSNKLIRCLDISIQPNQPDLAELSQSILQSCIRNTEIAVSSTKSSHGQEIIWGPIKKSTLVKQVKEITELKKEKERFDLSQSPQGQAREYVYTLKPERVLSISEETLRDLQRWFEASKIYQKSKVSNSDVNWEPNTLLPKEDFSVLHERSKVLKERLIEQIQDPKTNPGSLESLLFLNDQLTNFIDAGKSFKPPPRLLLPSQIVTTSYDSSSASSLTSSQQNQRLPSSSSSPANSSNGRLHQNQYQQRRHMRISSTEISSPNFSIGDSDNDSDPEEIDEKSFTQSTPTKSSTLASTITPKSNTSSKTYQNSGLGLDSMRIPSSMKEGLLEKQENEASPSTGLLPVRRGASEGDDDDLLNDLTSPTEKTSKAWVEEEGEIFRKGNKLGVIDDEDDTLGEEKDQVSGEELRKEILETPVARSPTRRVIPLEGEEEGDNVEEVGKGLISINND</sequence>
<evidence type="ECO:0000256" key="3">
    <source>
        <dbReference type="ARBA" id="ARBA00022737"/>
    </source>
</evidence>
<feature type="compositionally biased region" description="Low complexity" evidence="4">
    <location>
        <begin position="613"/>
        <end position="629"/>
    </location>
</feature>
<feature type="compositionally biased region" description="Acidic residues" evidence="4">
    <location>
        <begin position="1317"/>
        <end position="1326"/>
    </location>
</feature>
<dbReference type="GO" id="GO:0005634">
    <property type="term" value="C:nucleus"/>
    <property type="evidence" value="ECO:0007669"/>
    <property type="project" value="TreeGrafter"/>
</dbReference>
<evidence type="ECO:0000313" key="6">
    <source>
        <dbReference type="Proteomes" id="UP001355207"/>
    </source>
</evidence>
<dbReference type="GO" id="GO:0005829">
    <property type="term" value="C:cytosol"/>
    <property type="evidence" value="ECO:0007669"/>
    <property type="project" value="TreeGrafter"/>
</dbReference>
<feature type="region of interest" description="Disordered" evidence="4">
    <location>
        <begin position="483"/>
        <end position="508"/>
    </location>
</feature>
<dbReference type="InterPro" id="IPR001611">
    <property type="entry name" value="Leu-rich_rpt"/>
</dbReference>
<dbReference type="GO" id="GO:0031267">
    <property type="term" value="F:small GTPase binding"/>
    <property type="evidence" value="ECO:0007669"/>
    <property type="project" value="TreeGrafter"/>
</dbReference>
<name>A0AAX4JJQ8_9TREE</name>
<keyword evidence="3" id="KW-0677">Repeat</keyword>
<feature type="region of interest" description="Disordered" evidence="4">
    <location>
        <begin position="1099"/>
        <end position="1257"/>
    </location>
</feature>
<reference evidence="5 6" key="1">
    <citation type="submission" date="2024-01" db="EMBL/GenBank/DDBJ databases">
        <title>Comparative genomics of Cryptococcus and Kwoniella reveals pathogenesis evolution and contrasting modes of karyotype evolution via chromosome fusion or intercentromeric recombination.</title>
        <authorList>
            <person name="Coelho M.A."/>
            <person name="David-Palma M."/>
            <person name="Shea T."/>
            <person name="Bowers K."/>
            <person name="McGinley-Smith S."/>
            <person name="Mohammad A.W."/>
            <person name="Gnirke A."/>
            <person name="Yurkov A.M."/>
            <person name="Nowrousian M."/>
            <person name="Sun S."/>
            <person name="Cuomo C.A."/>
            <person name="Heitman J."/>
        </authorList>
    </citation>
    <scope>NUCLEOTIDE SEQUENCE [LARGE SCALE GENOMIC DNA]</scope>
    <source>
        <strain evidence="5 6">CBS 6074</strain>
    </source>
</reference>
<dbReference type="GO" id="GO:0006913">
    <property type="term" value="P:nucleocytoplasmic transport"/>
    <property type="evidence" value="ECO:0007669"/>
    <property type="project" value="TreeGrafter"/>
</dbReference>
<accession>A0AAX4JJQ8</accession>
<feature type="region of interest" description="Disordered" evidence="4">
    <location>
        <begin position="207"/>
        <end position="228"/>
    </location>
</feature>
<feature type="compositionally biased region" description="Polar residues" evidence="4">
    <location>
        <begin position="630"/>
        <end position="642"/>
    </location>
</feature>
<feature type="compositionally biased region" description="Polar residues" evidence="4">
    <location>
        <begin position="211"/>
        <end position="228"/>
    </location>
</feature>
<evidence type="ECO:0008006" key="7">
    <source>
        <dbReference type="Google" id="ProtNLM"/>
    </source>
</evidence>
<gene>
    <name evidence="5" type="ORF">L201_000015</name>
</gene>
<dbReference type="RefSeq" id="XP_066071921.1">
    <property type="nucleotide sequence ID" value="XM_066215824.1"/>
</dbReference>
<proteinExistence type="predicted"/>
<dbReference type="PANTHER" id="PTHR24113:SF12">
    <property type="entry name" value="RAN GTPASE-ACTIVATING PROTEIN 1"/>
    <property type="match status" value="1"/>
</dbReference>
<evidence type="ECO:0000313" key="5">
    <source>
        <dbReference type="EMBL" id="WWC85158.1"/>
    </source>
</evidence>
<evidence type="ECO:0000256" key="1">
    <source>
        <dbReference type="ARBA" id="ARBA00022468"/>
    </source>
</evidence>
<evidence type="ECO:0000256" key="4">
    <source>
        <dbReference type="SAM" id="MobiDB-lite"/>
    </source>
</evidence>
<dbReference type="GO" id="GO:0005096">
    <property type="term" value="F:GTPase activator activity"/>
    <property type="evidence" value="ECO:0007669"/>
    <property type="project" value="UniProtKB-KW"/>
</dbReference>
<dbReference type="InterPro" id="IPR032675">
    <property type="entry name" value="LRR_dom_sf"/>
</dbReference>
<dbReference type="PROSITE" id="PS51450">
    <property type="entry name" value="LRR"/>
    <property type="match status" value="1"/>
</dbReference>
<dbReference type="SMART" id="SM00368">
    <property type="entry name" value="LRR_RI"/>
    <property type="match status" value="8"/>
</dbReference>
<feature type="compositionally biased region" description="Low complexity" evidence="4">
    <location>
        <begin position="1099"/>
        <end position="1125"/>
    </location>
</feature>
<feature type="compositionally biased region" description="Polar residues" evidence="4">
    <location>
        <begin position="1141"/>
        <end position="1155"/>
    </location>
</feature>
<feature type="region of interest" description="Disordered" evidence="4">
    <location>
        <begin position="1309"/>
        <end position="1338"/>
    </location>
</feature>
<dbReference type="GO" id="GO:0048471">
    <property type="term" value="C:perinuclear region of cytoplasm"/>
    <property type="evidence" value="ECO:0007669"/>
    <property type="project" value="TreeGrafter"/>
</dbReference>
<feature type="region of interest" description="Disordered" evidence="4">
    <location>
        <begin position="146"/>
        <end position="186"/>
    </location>
</feature>
<protein>
    <recommendedName>
        <fullName evidence="7">RNI-like protein</fullName>
    </recommendedName>
</protein>
<organism evidence="5 6">
    <name type="scientific">Kwoniella dendrophila CBS 6074</name>
    <dbReference type="NCBI Taxonomy" id="1295534"/>
    <lineage>
        <taxon>Eukaryota</taxon>
        <taxon>Fungi</taxon>
        <taxon>Dikarya</taxon>
        <taxon>Basidiomycota</taxon>
        <taxon>Agaricomycotina</taxon>
        <taxon>Tremellomycetes</taxon>
        <taxon>Tremellales</taxon>
        <taxon>Cryptococcaceae</taxon>
        <taxon>Kwoniella</taxon>
    </lineage>
</organism>
<dbReference type="SUPFAM" id="SSF52047">
    <property type="entry name" value="RNI-like"/>
    <property type="match status" value="1"/>
</dbReference>
<feature type="compositionally biased region" description="Polar residues" evidence="4">
    <location>
        <begin position="1170"/>
        <end position="1200"/>
    </location>
</feature>
<dbReference type="GeneID" id="91090687"/>
<dbReference type="PANTHER" id="PTHR24113">
    <property type="entry name" value="RAN GTPASE-ACTIVATING PROTEIN 1"/>
    <property type="match status" value="1"/>
</dbReference>
<keyword evidence="2" id="KW-0433">Leucine-rich repeat</keyword>
<dbReference type="Proteomes" id="UP001355207">
    <property type="component" value="Chromosome 1"/>
</dbReference>
<feature type="compositionally biased region" description="Polar residues" evidence="4">
    <location>
        <begin position="483"/>
        <end position="501"/>
    </location>
</feature>
<keyword evidence="1" id="KW-0343">GTPase activation</keyword>
<feature type="region of interest" description="Disordered" evidence="4">
    <location>
        <begin position="613"/>
        <end position="666"/>
    </location>
</feature>
<feature type="compositionally biased region" description="Acidic residues" evidence="4">
    <location>
        <begin position="1156"/>
        <end position="1166"/>
    </location>
</feature>
<feature type="compositionally biased region" description="Polar residues" evidence="4">
    <location>
        <begin position="33"/>
        <end position="76"/>
    </location>
</feature>
<evidence type="ECO:0000256" key="2">
    <source>
        <dbReference type="ARBA" id="ARBA00022614"/>
    </source>
</evidence>
<dbReference type="InterPro" id="IPR027038">
    <property type="entry name" value="RanGap"/>
</dbReference>
<dbReference type="Gene3D" id="3.80.10.10">
    <property type="entry name" value="Ribonuclease Inhibitor"/>
    <property type="match status" value="3"/>
</dbReference>
<dbReference type="EMBL" id="CP144098">
    <property type="protein sequence ID" value="WWC85158.1"/>
    <property type="molecule type" value="Genomic_DNA"/>
</dbReference>
<keyword evidence="6" id="KW-1185">Reference proteome</keyword>
<feature type="compositionally biased region" description="Polar residues" evidence="4">
    <location>
        <begin position="161"/>
        <end position="182"/>
    </location>
</feature>
<dbReference type="Pfam" id="PF13516">
    <property type="entry name" value="LRR_6"/>
    <property type="match status" value="4"/>
</dbReference>
<feature type="region of interest" description="Disordered" evidence="4">
    <location>
        <begin position="1"/>
        <end position="130"/>
    </location>
</feature>